<accession>A0ACC2ZVS4</accession>
<evidence type="ECO:0000313" key="2">
    <source>
        <dbReference type="Proteomes" id="UP001172386"/>
    </source>
</evidence>
<organism evidence="1 2">
    <name type="scientific">Neophaeococcomyces mojaviensis</name>
    <dbReference type="NCBI Taxonomy" id="3383035"/>
    <lineage>
        <taxon>Eukaryota</taxon>
        <taxon>Fungi</taxon>
        <taxon>Dikarya</taxon>
        <taxon>Ascomycota</taxon>
        <taxon>Pezizomycotina</taxon>
        <taxon>Eurotiomycetes</taxon>
        <taxon>Chaetothyriomycetidae</taxon>
        <taxon>Chaetothyriales</taxon>
        <taxon>Chaetothyriales incertae sedis</taxon>
        <taxon>Neophaeococcomyces</taxon>
    </lineage>
</organism>
<proteinExistence type="predicted"/>
<keyword evidence="2" id="KW-1185">Reference proteome</keyword>
<comment type="caution">
    <text evidence="1">The sequence shown here is derived from an EMBL/GenBank/DDBJ whole genome shotgun (WGS) entry which is preliminary data.</text>
</comment>
<evidence type="ECO:0000313" key="1">
    <source>
        <dbReference type="EMBL" id="KAJ9651787.1"/>
    </source>
</evidence>
<gene>
    <name evidence="1" type="ORF">H2198_008966</name>
</gene>
<sequence>MASAGQCPMAEMHSSMKRLYAAAAQLDSPIRGQSAVARALGQSPQTLKNWESRATGVSAAGANKAQQMLGISSTWILEAQPPMLIGGPSSVSNSATQCDYVRVQQLDAEAGMGEAVENVDYPEVIRAIDFEPGYIRSIVGFVPAPGRLRLITGNGDSMQPVIQPGDAVVVDTGITSFDGDGIYLINMGNGQQIKRLLDRGVIHVASDNKSYGDPFPMPDGTLIGGKVYLRNRIERFN</sequence>
<name>A0ACC2ZVS4_9EURO</name>
<dbReference type="Proteomes" id="UP001172386">
    <property type="component" value="Unassembled WGS sequence"/>
</dbReference>
<protein>
    <submittedName>
        <fullName evidence="1">Uncharacterized protein</fullName>
    </submittedName>
</protein>
<reference evidence="1" key="1">
    <citation type="submission" date="2022-10" db="EMBL/GenBank/DDBJ databases">
        <title>Culturing micro-colonial fungi from biological soil crusts in the Mojave desert and describing Neophaeococcomyces mojavensis, and introducing the new genera and species Taxawa tesnikishii.</title>
        <authorList>
            <person name="Kurbessoian T."/>
            <person name="Stajich J.E."/>
        </authorList>
    </citation>
    <scope>NUCLEOTIDE SEQUENCE</scope>
    <source>
        <strain evidence="1">JES_112</strain>
    </source>
</reference>
<dbReference type="EMBL" id="JAPDRQ010000236">
    <property type="protein sequence ID" value="KAJ9651787.1"/>
    <property type="molecule type" value="Genomic_DNA"/>
</dbReference>